<reference evidence="1" key="1">
    <citation type="journal article" date="2022" name="bioRxiv">
        <title>Sequencing and chromosome-scale assembly of the giantPleurodeles waltlgenome.</title>
        <authorList>
            <person name="Brown T."/>
            <person name="Elewa A."/>
            <person name="Iarovenko S."/>
            <person name="Subramanian E."/>
            <person name="Araus A.J."/>
            <person name="Petzold A."/>
            <person name="Susuki M."/>
            <person name="Suzuki K.-i.T."/>
            <person name="Hayashi T."/>
            <person name="Toyoda A."/>
            <person name="Oliveira C."/>
            <person name="Osipova E."/>
            <person name="Leigh N.D."/>
            <person name="Simon A."/>
            <person name="Yun M.H."/>
        </authorList>
    </citation>
    <scope>NUCLEOTIDE SEQUENCE</scope>
    <source>
        <strain evidence="1">20211129_DDA</strain>
        <tissue evidence="1">Liver</tissue>
    </source>
</reference>
<dbReference type="Proteomes" id="UP001066276">
    <property type="component" value="Chromosome 1_2"/>
</dbReference>
<sequence>MREDGRKELSGVYNLNKDLSCLPGLEWTASPFSGDEGFQLRILLSSLQASIWNFPVCISYCWNIISLPSWDITSWILIFIYFPYLSTGVCEAFTGNGTPRKLTSLQWASPRRLRRWFCARAERNVLAPLQRFSSVF</sequence>
<dbReference type="EMBL" id="JANPWB010000002">
    <property type="protein sequence ID" value="KAJ1206850.1"/>
    <property type="molecule type" value="Genomic_DNA"/>
</dbReference>
<gene>
    <name evidence="1" type="ORF">NDU88_002245</name>
</gene>
<evidence type="ECO:0000313" key="2">
    <source>
        <dbReference type="Proteomes" id="UP001066276"/>
    </source>
</evidence>
<protein>
    <submittedName>
        <fullName evidence="1">Uncharacterized protein</fullName>
    </submittedName>
</protein>
<keyword evidence="2" id="KW-1185">Reference proteome</keyword>
<name>A0AAV7W3H9_PLEWA</name>
<dbReference type="AlphaFoldDB" id="A0AAV7W3H9"/>
<evidence type="ECO:0000313" key="1">
    <source>
        <dbReference type="EMBL" id="KAJ1206850.1"/>
    </source>
</evidence>
<proteinExistence type="predicted"/>
<comment type="caution">
    <text evidence="1">The sequence shown here is derived from an EMBL/GenBank/DDBJ whole genome shotgun (WGS) entry which is preliminary data.</text>
</comment>
<accession>A0AAV7W3H9</accession>
<organism evidence="1 2">
    <name type="scientific">Pleurodeles waltl</name>
    <name type="common">Iberian ribbed newt</name>
    <dbReference type="NCBI Taxonomy" id="8319"/>
    <lineage>
        <taxon>Eukaryota</taxon>
        <taxon>Metazoa</taxon>
        <taxon>Chordata</taxon>
        <taxon>Craniata</taxon>
        <taxon>Vertebrata</taxon>
        <taxon>Euteleostomi</taxon>
        <taxon>Amphibia</taxon>
        <taxon>Batrachia</taxon>
        <taxon>Caudata</taxon>
        <taxon>Salamandroidea</taxon>
        <taxon>Salamandridae</taxon>
        <taxon>Pleurodelinae</taxon>
        <taxon>Pleurodeles</taxon>
    </lineage>
</organism>